<evidence type="ECO:0000313" key="4">
    <source>
        <dbReference type="EMBL" id="RJT28957.1"/>
    </source>
</evidence>
<keyword evidence="2" id="KW-0521">NADP</keyword>
<protein>
    <submittedName>
        <fullName evidence="4">RibD family protein</fullName>
    </submittedName>
</protein>
<keyword evidence="5" id="KW-1185">Reference proteome</keyword>
<dbReference type="PANTHER" id="PTHR38011:SF7">
    <property type="entry name" value="2,5-DIAMINO-6-RIBOSYLAMINO-4(3H)-PYRIMIDINONE 5'-PHOSPHATE REDUCTASE"/>
    <property type="match status" value="1"/>
</dbReference>
<comment type="caution">
    <text evidence="4">The sequence shown here is derived from an EMBL/GenBank/DDBJ whole genome shotgun (WGS) entry which is preliminary data.</text>
</comment>
<dbReference type="Pfam" id="PF01872">
    <property type="entry name" value="RibD_C"/>
    <property type="match status" value="1"/>
</dbReference>
<evidence type="ECO:0000256" key="1">
    <source>
        <dbReference type="ARBA" id="ARBA00005104"/>
    </source>
</evidence>
<keyword evidence="3" id="KW-0560">Oxidoreductase</keyword>
<dbReference type="GO" id="GO:0008703">
    <property type="term" value="F:5-amino-6-(5-phosphoribosylamino)uracil reductase activity"/>
    <property type="evidence" value="ECO:0007669"/>
    <property type="project" value="InterPro"/>
</dbReference>
<proteinExistence type="predicted"/>
<dbReference type="Gene3D" id="3.40.430.10">
    <property type="entry name" value="Dihydrofolate Reductase, subunit A"/>
    <property type="match status" value="1"/>
</dbReference>
<gene>
    <name evidence="4" type="ORF">D3242_30150</name>
</gene>
<comment type="pathway">
    <text evidence="1">Cofactor biosynthesis; riboflavin biosynthesis.</text>
</comment>
<dbReference type="InterPro" id="IPR050765">
    <property type="entry name" value="Riboflavin_Biosynth_HTPR"/>
</dbReference>
<reference evidence="4 5" key="1">
    <citation type="submission" date="2018-09" db="EMBL/GenBank/DDBJ databases">
        <title>Mesorhizobium carmichaelinearum sp. nov. isolated from Carmichaelinea spp. root nodules in New Zealand.</title>
        <authorList>
            <person name="De Meyer S.E."/>
        </authorList>
    </citation>
    <scope>NUCLEOTIDE SEQUENCE [LARGE SCALE GENOMIC DNA]</scope>
    <source>
        <strain evidence="4 5">LMG 28313</strain>
    </source>
</reference>
<evidence type="ECO:0000256" key="3">
    <source>
        <dbReference type="ARBA" id="ARBA00023002"/>
    </source>
</evidence>
<organism evidence="4 5">
    <name type="scientific">Mesorhizobium jarvisii</name>
    <dbReference type="NCBI Taxonomy" id="1777867"/>
    <lineage>
        <taxon>Bacteria</taxon>
        <taxon>Pseudomonadati</taxon>
        <taxon>Pseudomonadota</taxon>
        <taxon>Alphaproteobacteria</taxon>
        <taxon>Hyphomicrobiales</taxon>
        <taxon>Phyllobacteriaceae</taxon>
        <taxon>Mesorhizobium</taxon>
    </lineage>
</organism>
<dbReference type="InterPro" id="IPR024072">
    <property type="entry name" value="DHFR-like_dom_sf"/>
</dbReference>
<dbReference type="AlphaFoldDB" id="A0A6M7THE0"/>
<dbReference type="EMBL" id="QZXA01000017">
    <property type="protein sequence ID" value="RJT28957.1"/>
    <property type="molecule type" value="Genomic_DNA"/>
</dbReference>
<dbReference type="PANTHER" id="PTHR38011">
    <property type="entry name" value="DIHYDROFOLATE REDUCTASE FAMILY PROTEIN (AFU_ORTHOLOGUE AFUA_8G06820)"/>
    <property type="match status" value="1"/>
</dbReference>
<evidence type="ECO:0000256" key="2">
    <source>
        <dbReference type="ARBA" id="ARBA00022857"/>
    </source>
</evidence>
<dbReference type="Proteomes" id="UP000275530">
    <property type="component" value="Unassembled WGS sequence"/>
</dbReference>
<sequence>MKPHIICHMLASLDGSLHPSRYTASRDGTRAEWSGLYEQIHGDLRGDAWIVGRVTMAEMSKAGAHPPAHAGKVERPHHFAQRDAGTYAVALDTSGKLHFAKPDVGGDHVVVLLGRDVSDSHLAELAADGVSYIVSETAEIDLAAMLDVLGRELSIRRLLLEGGAGINGSFFAAGLVDELSLLVAPALDARAGNQGFVEFGESGLAGKMQLSLTSCETLAHGLIHLRYAVSPG</sequence>
<dbReference type="SUPFAM" id="SSF53597">
    <property type="entry name" value="Dihydrofolate reductase-like"/>
    <property type="match status" value="1"/>
</dbReference>
<dbReference type="RefSeq" id="WP_019859577.1">
    <property type="nucleotide sequence ID" value="NZ_CP033507.1"/>
</dbReference>
<evidence type="ECO:0000313" key="5">
    <source>
        <dbReference type="Proteomes" id="UP000275530"/>
    </source>
</evidence>
<name>A0A6M7THE0_9HYPH</name>
<dbReference type="GO" id="GO:0009231">
    <property type="term" value="P:riboflavin biosynthetic process"/>
    <property type="evidence" value="ECO:0007669"/>
    <property type="project" value="InterPro"/>
</dbReference>
<dbReference type="InterPro" id="IPR002734">
    <property type="entry name" value="RibDG_C"/>
</dbReference>
<accession>A0A6M7THE0</accession>